<dbReference type="InterPro" id="IPR032466">
    <property type="entry name" value="Metal_Hydrolase"/>
</dbReference>
<dbReference type="GO" id="GO:0005737">
    <property type="term" value="C:cytoplasm"/>
    <property type="evidence" value="ECO:0007669"/>
    <property type="project" value="TreeGrafter"/>
</dbReference>
<dbReference type="Gene3D" id="3.20.20.140">
    <property type="entry name" value="Metal-dependent hydrolases"/>
    <property type="match status" value="1"/>
</dbReference>
<dbReference type="GO" id="GO:0019748">
    <property type="term" value="P:secondary metabolic process"/>
    <property type="evidence" value="ECO:0007669"/>
    <property type="project" value="TreeGrafter"/>
</dbReference>
<dbReference type="InterPro" id="IPR019546">
    <property type="entry name" value="TAT_signal_bac_arc"/>
</dbReference>
<evidence type="ECO:0000313" key="3">
    <source>
        <dbReference type="EMBL" id="QDV37872.1"/>
    </source>
</evidence>
<dbReference type="InterPro" id="IPR032465">
    <property type="entry name" value="ACMSD"/>
</dbReference>
<dbReference type="Pfam" id="PF04909">
    <property type="entry name" value="Amidohydro_2"/>
    <property type="match status" value="1"/>
</dbReference>
<protein>
    <submittedName>
        <fullName evidence="3">Amidohydrolase</fullName>
    </submittedName>
</protein>
<evidence type="ECO:0000313" key="4">
    <source>
        <dbReference type="Proteomes" id="UP000317835"/>
    </source>
</evidence>
<dbReference type="PANTHER" id="PTHR21240:SF28">
    <property type="entry name" value="ISO-OROTATE DECARBOXYLASE (EUROFUNG)"/>
    <property type="match status" value="1"/>
</dbReference>
<reference evidence="3 4" key="1">
    <citation type="submission" date="2019-02" db="EMBL/GenBank/DDBJ databases">
        <title>Deep-cultivation of Planctomycetes and their phenomic and genomic characterization uncovers novel biology.</title>
        <authorList>
            <person name="Wiegand S."/>
            <person name="Jogler M."/>
            <person name="Boedeker C."/>
            <person name="Pinto D."/>
            <person name="Vollmers J."/>
            <person name="Rivas-Marin E."/>
            <person name="Kohn T."/>
            <person name="Peeters S.H."/>
            <person name="Heuer A."/>
            <person name="Rast P."/>
            <person name="Oberbeckmann S."/>
            <person name="Bunk B."/>
            <person name="Jeske O."/>
            <person name="Meyerdierks A."/>
            <person name="Storesund J.E."/>
            <person name="Kallscheuer N."/>
            <person name="Luecker S."/>
            <person name="Lage O.M."/>
            <person name="Pohl T."/>
            <person name="Merkel B.J."/>
            <person name="Hornburger P."/>
            <person name="Mueller R.-W."/>
            <person name="Bruemmer F."/>
            <person name="Labrenz M."/>
            <person name="Spormann A.M."/>
            <person name="Op den Camp H."/>
            <person name="Overmann J."/>
            <person name="Amann R."/>
            <person name="Jetten M.S.M."/>
            <person name="Mascher T."/>
            <person name="Medema M.H."/>
            <person name="Devos D.P."/>
            <person name="Kaster A.-K."/>
            <person name="Ovreas L."/>
            <person name="Rohde M."/>
            <person name="Galperin M.Y."/>
            <person name="Jogler C."/>
        </authorList>
    </citation>
    <scope>NUCLEOTIDE SEQUENCE [LARGE SCALE GENOMIC DNA]</scope>
    <source>
        <strain evidence="3 4">ElP</strain>
    </source>
</reference>
<dbReference type="PROSITE" id="PS51318">
    <property type="entry name" value="TAT"/>
    <property type="match status" value="1"/>
</dbReference>
<evidence type="ECO:0000256" key="1">
    <source>
        <dbReference type="ARBA" id="ARBA00023239"/>
    </source>
</evidence>
<gene>
    <name evidence="3" type="ORF">ElP_58190</name>
</gene>
<evidence type="ECO:0000259" key="2">
    <source>
        <dbReference type="Pfam" id="PF04909"/>
    </source>
</evidence>
<keyword evidence="4" id="KW-1185">Reference proteome</keyword>
<proteinExistence type="predicted"/>
<dbReference type="InterPro" id="IPR006311">
    <property type="entry name" value="TAT_signal"/>
</dbReference>
<accession>A0A518HAI9</accession>
<keyword evidence="3" id="KW-0378">Hydrolase</keyword>
<feature type="domain" description="Amidohydrolase-related" evidence="2">
    <location>
        <begin position="47"/>
        <end position="294"/>
    </location>
</feature>
<dbReference type="SUPFAM" id="SSF51556">
    <property type="entry name" value="Metallo-dependent hydrolases"/>
    <property type="match status" value="1"/>
</dbReference>
<dbReference type="InterPro" id="IPR006680">
    <property type="entry name" value="Amidohydro-rel"/>
</dbReference>
<sequence length="298" mass="32333">MNSDATPDPISRRDFLRGAAASAALGAAAPPRPARAITPLPGEIPVIDCHAHLHHHSRDGWQADDLALIEVADRLGIDRLCCSMLTPRRPASAEGFRECNRWVAEAMARHDGRVLGYCYVNPGHPQEAIDEIRRCVEDHGFIGVKLYNEHRCTDPVVFPVVEAAIDLRVPILHHAGHGHHPYPGQPNISDGGDLAELSRRYPEAMLICAHVCGGGDWEWTIKALRHAPGVRLDLSGSVTDDGVVEYAADLLGVDRLLFGCDMSMTAGVGRIRGADLDDEAKAKILGGNMLELLGRRPS</sequence>
<keyword evidence="1" id="KW-0456">Lyase</keyword>
<dbReference type="AlphaFoldDB" id="A0A518HAI9"/>
<dbReference type="GO" id="GO:0016831">
    <property type="term" value="F:carboxy-lyase activity"/>
    <property type="evidence" value="ECO:0007669"/>
    <property type="project" value="InterPro"/>
</dbReference>
<dbReference type="RefSeq" id="WP_145275961.1">
    <property type="nucleotide sequence ID" value="NZ_CP036426.1"/>
</dbReference>
<dbReference type="EMBL" id="CP036426">
    <property type="protein sequence ID" value="QDV37872.1"/>
    <property type="molecule type" value="Genomic_DNA"/>
</dbReference>
<dbReference type="OrthoDB" id="8673173at2"/>
<organism evidence="3 4">
    <name type="scientific">Tautonia plasticadhaerens</name>
    <dbReference type="NCBI Taxonomy" id="2527974"/>
    <lineage>
        <taxon>Bacteria</taxon>
        <taxon>Pseudomonadati</taxon>
        <taxon>Planctomycetota</taxon>
        <taxon>Planctomycetia</taxon>
        <taxon>Isosphaerales</taxon>
        <taxon>Isosphaeraceae</taxon>
        <taxon>Tautonia</taxon>
    </lineage>
</organism>
<dbReference type="GO" id="GO:0016787">
    <property type="term" value="F:hydrolase activity"/>
    <property type="evidence" value="ECO:0007669"/>
    <property type="project" value="UniProtKB-KW"/>
</dbReference>
<dbReference type="PANTHER" id="PTHR21240">
    <property type="entry name" value="2-AMINO-3-CARBOXYLMUCONATE-6-SEMIALDEHYDE DECARBOXYLASE"/>
    <property type="match status" value="1"/>
</dbReference>
<name>A0A518HAI9_9BACT</name>
<dbReference type="NCBIfam" id="TIGR01409">
    <property type="entry name" value="TAT_signal_seq"/>
    <property type="match status" value="1"/>
</dbReference>
<dbReference type="Proteomes" id="UP000317835">
    <property type="component" value="Chromosome"/>
</dbReference>
<dbReference type="KEGG" id="tpla:ElP_58190"/>
<dbReference type="Pfam" id="PF10518">
    <property type="entry name" value="TAT_signal"/>
    <property type="match status" value="1"/>
</dbReference>